<comment type="caution">
    <text evidence="2">The sequence shown here is derived from an EMBL/GenBank/DDBJ whole genome shotgun (WGS) entry which is preliminary data.</text>
</comment>
<feature type="compositionally biased region" description="Polar residues" evidence="1">
    <location>
        <begin position="116"/>
        <end position="125"/>
    </location>
</feature>
<protein>
    <submittedName>
        <fullName evidence="2">Uncharacterized protein</fullName>
    </submittedName>
</protein>
<dbReference type="EMBL" id="SAUN01000001">
    <property type="protein sequence ID" value="RVX40234.1"/>
    <property type="molecule type" value="Genomic_DNA"/>
</dbReference>
<name>A0A438M380_9ACTN</name>
<proteinExistence type="predicted"/>
<dbReference type="AlphaFoldDB" id="A0A438M380"/>
<sequence length="150" mass="14882">MCAVPVAAGAVADGAGVVSSEVGVADRLVLGRTAARVRVGVGVVERRGAGVADALTGAVAVTDVMGRGVCDAVELDLVATGTDLSGSPAGHSTASSRVVLNEPPISTAAMASISVPSNTPTMTSTRLRRPPWSADTAVADDRCAPLTQQC</sequence>
<keyword evidence="3" id="KW-1185">Reference proteome</keyword>
<evidence type="ECO:0000313" key="3">
    <source>
        <dbReference type="Proteomes" id="UP000284824"/>
    </source>
</evidence>
<accession>A0A438M380</accession>
<gene>
    <name evidence="2" type="ORF">EDD27_2633</name>
</gene>
<evidence type="ECO:0000256" key="1">
    <source>
        <dbReference type="SAM" id="MobiDB-lite"/>
    </source>
</evidence>
<dbReference type="Proteomes" id="UP000284824">
    <property type="component" value="Unassembled WGS sequence"/>
</dbReference>
<evidence type="ECO:0000313" key="2">
    <source>
        <dbReference type="EMBL" id="RVX40234.1"/>
    </source>
</evidence>
<organism evidence="2 3">
    <name type="scientific">Nonomuraea polychroma</name>
    <dbReference type="NCBI Taxonomy" id="46176"/>
    <lineage>
        <taxon>Bacteria</taxon>
        <taxon>Bacillati</taxon>
        <taxon>Actinomycetota</taxon>
        <taxon>Actinomycetes</taxon>
        <taxon>Streptosporangiales</taxon>
        <taxon>Streptosporangiaceae</taxon>
        <taxon>Nonomuraea</taxon>
    </lineage>
</organism>
<reference evidence="2 3" key="1">
    <citation type="submission" date="2019-01" db="EMBL/GenBank/DDBJ databases">
        <title>Sequencing the genomes of 1000 actinobacteria strains.</title>
        <authorList>
            <person name="Klenk H.-P."/>
        </authorList>
    </citation>
    <scope>NUCLEOTIDE SEQUENCE [LARGE SCALE GENOMIC DNA]</scope>
    <source>
        <strain evidence="2 3">DSM 43925</strain>
    </source>
</reference>
<feature type="region of interest" description="Disordered" evidence="1">
    <location>
        <begin position="116"/>
        <end position="139"/>
    </location>
</feature>